<feature type="binding site" evidence="5">
    <location>
        <position position="154"/>
    </location>
    <ligand>
        <name>GTP</name>
        <dbReference type="ChEBI" id="CHEBI:37565"/>
    </ligand>
</feature>
<dbReference type="SMART" id="SM00865">
    <property type="entry name" value="Tubulin_C"/>
    <property type="match status" value="1"/>
</dbReference>
<dbReference type="InterPro" id="IPR045061">
    <property type="entry name" value="FtsZ/CetZ"/>
</dbReference>
<protein>
    <recommendedName>
        <fullName evidence="5 6">Cell division protein FtsZ</fullName>
    </recommendedName>
</protein>
<comment type="subunit">
    <text evidence="5">Homodimer. Polymerizes to form a dynamic ring structure in a strictly GTP-dependent manner. Interacts directly with several other division proteins.</text>
</comment>
<evidence type="ECO:0000256" key="6">
    <source>
        <dbReference type="NCBIfam" id="TIGR00065"/>
    </source>
</evidence>
<dbReference type="GO" id="GO:0003924">
    <property type="term" value="F:GTPase activity"/>
    <property type="evidence" value="ECO:0007669"/>
    <property type="project" value="UniProtKB-UniRule"/>
</dbReference>
<evidence type="ECO:0000256" key="5">
    <source>
        <dbReference type="HAMAP-Rule" id="MF_00909"/>
    </source>
</evidence>
<dbReference type="InterPro" id="IPR036525">
    <property type="entry name" value="Tubulin/FtsZ_GTPase_sf"/>
</dbReference>
<dbReference type="SUPFAM" id="SSF52490">
    <property type="entry name" value="Tubulin nucleotide-binding domain-like"/>
    <property type="match status" value="1"/>
</dbReference>
<organism evidence="9 10">
    <name type="scientific">Fermentimicrarchaeum limneticum</name>
    <dbReference type="NCBI Taxonomy" id="2795018"/>
    <lineage>
        <taxon>Archaea</taxon>
        <taxon>Candidatus Micrarchaeota</taxon>
        <taxon>Candidatus Fermentimicrarchaeales</taxon>
        <taxon>Candidatus Fermentimicrarchaeaceae</taxon>
        <taxon>Candidatus Fermentimicrarchaeum</taxon>
    </lineage>
</organism>
<feature type="binding site" evidence="5">
    <location>
        <position position="197"/>
    </location>
    <ligand>
        <name>GTP</name>
        <dbReference type="ChEBI" id="CHEBI:37565"/>
    </ligand>
</feature>
<evidence type="ECO:0000259" key="7">
    <source>
        <dbReference type="SMART" id="SM00864"/>
    </source>
</evidence>
<accession>A0A7D6BBZ3</accession>
<feature type="domain" description="Tubulin/FtsZ 2-layer sandwich" evidence="8">
    <location>
        <begin position="217"/>
        <end position="339"/>
    </location>
</feature>
<keyword evidence="5" id="KW-0131">Cell cycle</keyword>
<dbReference type="NCBIfam" id="TIGR00065">
    <property type="entry name" value="ftsZ"/>
    <property type="match status" value="1"/>
</dbReference>
<evidence type="ECO:0000256" key="2">
    <source>
        <dbReference type="ARBA" id="ARBA00022741"/>
    </source>
</evidence>
<dbReference type="InterPro" id="IPR024757">
    <property type="entry name" value="FtsZ_C"/>
</dbReference>
<dbReference type="SUPFAM" id="SSF55307">
    <property type="entry name" value="Tubulin C-terminal domain-like"/>
    <property type="match status" value="1"/>
</dbReference>
<dbReference type="GO" id="GO:0051258">
    <property type="term" value="P:protein polymerization"/>
    <property type="evidence" value="ECO:0007669"/>
    <property type="project" value="UniProtKB-UniRule"/>
</dbReference>
<dbReference type="GO" id="GO:0005737">
    <property type="term" value="C:cytoplasm"/>
    <property type="evidence" value="ECO:0007669"/>
    <property type="project" value="UniProtKB-SubCell"/>
</dbReference>
<gene>
    <name evidence="5" type="primary">ftsZ</name>
    <name evidence="9" type="ORF">Sv326_0524</name>
</gene>
<dbReference type="HAMAP" id="MF_00909">
    <property type="entry name" value="FtsZ"/>
    <property type="match status" value="1"/>
</dbReference>
<dbReference type="Pfam" id="PF12327">
    <property type="entry name" value="FtsZ_C"/>
    <property type="match status" value="1"/>
</dbReference>
<dbReference type="Gene3D" id="3.40.50.1440">
    <property type="entry name" value="Tubulin/FtsZ, GTPase domain"/>
    <property type="match status" value="1"/>
</dbReference>
<keyword evidence="5 9" id="KW-0132">Cell division</keyword>
<keyword evidence="2 5" id="KW-0547">Nucleotide-binding</keyword>
<keyword evidence="4 5" id="KW-0717">Septation</keyword>
<dbReference type="Pfam" id="PF00091">
    <property type="entry name" value="Tubulin"/>
    <property type="match status" value="1"/>
</dbReference>
<feature type="binding site" evidence="5">
    <location>
        <position position="150"/>
    </location>
    <ligand>
        <name>GTP</name>
        <dbReference type="ChEBI" id="CHEBI:37565"/>
    </ligand>
</feature>
<dbReference type="Proteomes" id="UP000510821">
    <property type="component" value="Chromosome"/>
</dbReference>
<dbReference type="PANTHER" id="PTHR30314:SF3">
    <property type="entry name" value="MITOCHONDRIAL DIVISION PROTEIN FSZA"/>
    <property type="match status" value="1"/>
</dbReference>
<feature type="binding site" evidence="5">
    <location>
        <begin position="32"/>
        <end position="36"/>
    </location>
    <ligand>
        <name>GTP</name>
        <dbReference type="ChEBI" id="CHEBI:37565"/>
    </ligand>
</feature>
<evidence type="ECO:0000259" key="8">
    <source>
        <dbReference type="SMART" id="SM00865"/>
    </source>
</evidence>
<dbReference type="GO" id="GO:0005525">
    <property type="term" value="F:GTP binding"/>
    <property type="evidence" value="ECO:0007669"/>
    <property type="project" value="UniProtKB-UniRule"/>
</dbReference>
<evidence type="ECO:0000256" key="3">
    <source>
        <dbReference type="ARBA" id="ARBA00023134"/>
    </source>
</evidence>
<proteinExistence type="inferred from homology"/>
<feature type="domain" description="Tubulin/FtsZ GTPase" evidence="7">
    <location>
        <begin position="24"/>
        <end position="215"/>
    </location>
</feature>
<comment type="function">
    <text evidence="5">Essential cell division protein that forms a contractile ring structure (Z ring) at the future cell division site. The regulation of the ring assembly controls the timing and the location of cell division. One of the functions of the FtsZ ring is to recruit other cell division proteins to the septum to produce a new cell wall between the dividing cells. Binds GTP and shows GTPase activity.</text>
</comment>
<dbReference type="InterPro" id="IPR000158">
    <property type="entry name" value="Cell_div_FtsZ"/>
</dbReference>
<dbReference type="PRINTS" id="PR00423">
    <property type="entry name" value="CELLDVISFTSZ"/>
</dbReference>
<dbReference type="EMBL" id="CP058998">
    <property type="protein sequence ID" value="QLJ52699.1"/>
    <property type="molecule type" value="Genomic_DNA"/>
</dbReference>
<dbReference type="GO" id="GO:0032153">
    <property type="term" value="C:cell division site"/>
    <property type="evidence" value="ECO:0007669"/>
    <property type="project" value="UniProtKB-UniRule"/>
</dbReference>
<reference evidence="10" key="1">
    <citation type="submission" date="2020-07" db="EMBL/GenBank/DDBJ databases">
        <title>Metabolic diversity and evolutionary history of the archaeal phylum ###Micrarchaeota### uncovered from a freshwater lake metagenome.</title>
        <authorList>
            <person name="Kadnikov V.V."/>
            <person name="Savvichev A.S."/>
            <person name="Mardanov A.V."/>
            <person name="Beletsky A.V."/>
            <person name="Chupakov A.V."/>
            <person name="Kokryatskaya N.M."/>
            <person name="Pimenov N.V."/>
            <person name="Ravin N.V."/>
        </authorList>
    </citation>
    <scope>NUCLEOTIDE SEQUENCE [LARGE SCALE GENOMIC DNA]</scope>
</reference>
<feature type="binding site" evidence="5">
    <location>
        <begin position="119"/>
        <end position="121"/>
    </location>
    <ligand>
        <name>GTP</name>
        <dbReference type="ChEBI" id="CHEBI:37565"/>
    </ligand>
</feature>
<dbReference type="CDD" id="cd02201">
    <property type="entry name" value="FtsZ_type1"/>
    <property type="match status" value="1"/>
</dbReference>
<evidence type="ECO:0000256" key="1">
    <source>
        <dbReference type="ARBA" id="ARBA00009690"/>
    </source>
</evidence>
<keyword evidence="3 5" id="KW-0342">GTP-binding</keyword>
<name>A0A7D6BBZ3_FERL1</name>
<comment type="subcellular location">
    <subcellularLocation>
        <location evidence="5">Cytoplasm</location>
    </subcellularLocation>
    <text evidence="5">Assembles at midcell at the inner surface of the cytoplasmic membrane.</text>
</comment>
<sequence>MIEQSFLSKDDEELLKFIESAAPKICVVGSGGAGCNTLNRIFEIGIEGVSTVAMNTDAHHLVKTKADRKLLLGKNTTKGLGAGSNPTVGEEAAKESKEEIGKLLANSQMVFVTCGLGGGTGTGSAHIIAEEAKNLGALTISVVTLPFISEGRVRRQNALEGLNKLKRQVDTVIVIPNDKLLAIVPDLPLNTAFKVADEVLSSSVKGITELITKVGLVNLDFADLRTILKDAGCAVIGFGESNANVKPDERAITAVENALSSPLLDTDISEANKALVNVTGGADMTLREAELVVEELSKRIHPNSHIIWGARVEPDLSKAVMKVLVVIAGAKLPNYEKVEVKPEPPDIDLDSII</sequence>
<dbReference type="SMART" id="SM00864">
    <property type="entry name" value="Tubulin"/>
    <property type="match status" value="1"/>
</dbReference>
<dbReference type="FunFam" id="3.40.50.1440:FF:000001">
    <property type="entry name" value="Cell division protein FtsZ"/>
    <property type="match status" value="1"/>
</dbReference>
<dbReference type="KEGG" id="flt:Sv326_0524"/>
<dbReference type="AlphaFoldDB" id="A0A7D6BBZ3"/>
<dbReference type="InterPro" id="IPR008280">
    <property type="entry name" value="Tub_FtsZ_C"/>
</dbReference>
<comment type="similarity">
    <text evidence="1 5">Belongs to the FtsZ family.</text>
</comment>
<dbReference type="InterPro" id="IPR003008">
    <property type="entry name" value="Tubulin_FtsZ_GTPase"/>
</dbReference>
<evidence type="ECO:0000313" key="10">
    <source>
        <dbReference type="Proteomes" id="UP000510821"/>
    </source>
</evidence>
<dbReference type="InterPro" id="IPR018316">
    <property type="entry name" value="Tubulin/FtsZ_2-layer-sand-dom"/>
</dbReference>
<keyword evidence="5" id="KW-0963">Cytoplasm</keyword>
<dbReference type="GO" id="GO:0043093">
    <property type="term" value="P:FtsZ-dependent cytokinesis"/>
    <property type="evidence" value="ECO:0007669"/>
    <property type="project" value="UniProtKB-UniRule"/>
</dbReference>
<dbReference type="PANTHER" id="PTHR30314">
    <property type="entry name" value="CELL DIVISION PROTEIN FTSZ-RELATED"/>
    <property type="match status" value="1"/>
</dbReference>
<evidence type="ECO:0000313" key="9">
    <source>
        <dbReference type="EMBL" id="QLJ52699.1"/>
    </source>
</evidence>
<evidence type="ECO:0000256" key="4">
    <source>
        <dbReference type="ARBA" id="ARBA00023210"/>
    </source>
</evidence>